<dbReference type="Proteomes" id="UP000642144">
    <property type="component" value="Unassembled WGS sequence"/>
</dbReference>
<reference evidence="1 2" key="1">
    <citation type="submission" date="2019-12" db="EMBL/GenBank/DDBJ databases">
        <title>Novel species isolated from a subtropical stream in China.</title>
        <authorList>
            <person name="Lu H."/>
        </authorList>
    </citation>
    <scope>NUCLEOTIDE SEQUENCE [LARGE SCALE GENOMIC DNA]</scope>
    <source>
        <strain evidence="1 2">CY42W</strain>
    </source>
</reference>
<comment type="caution">
    <text evidence="1">The sequence shown here is derived from an EMBL/GenBank/DDBJ whole genome shotgun (WGS) entry which is preliminary data.</text>
</comment>
<evidence type="ECO:0000313" key="1">
    <source>
        <dbReference type="EMBL" id="MYN29963.1"/>
    </source>
</evidence>
<name>A0ABW9W7J7_9BURK</name>
<protein>
    <submittedName>
        <fullName evidence="1">Uncharacterized protein</fullName>
    </submittedName>
</protein>
<accession>A0ABW9W7J7</accession>
<organism evidence="1 2">
    <name type="scientific">Duganella levis</name>
    <dbReference type="NCBI Taxonomy" id="2692169"/>
    <lineage>
        <taxon>Bacteria</taxon>
        <taxon>Pseudomonadati</taxon>
        <taxon>Pseudomonadota</taxon>
        <taxon>Betaproteobacteria</taxon>
        <taxon>Burkholderiales</taxon>
        <taxon>Oxalobacteraceae</taxon>
        <taxon>Telluria group</taxon>
        <taxon>Duganella</taxon>
    </lineage>
</organism>
<gene>
    <name evidence="1" type="ORF">GTP69_26500</name>
</gene>
<keyword evidence="2" id="KW-1185">Reference proteome</keyword>
<dbReference type="EMBL" id="WWCT01000028">
    <property type="protein sequence ID" value="MYN29963.1"/>
    <property type="molecule type" value="Genomic_DNA"/>
</dbReference>
<dbReference type="RefSeq" id="WP_161057680.1">
    <property type="nucleotide sequence ID" value="NZ_WWCT01000028.1"/>
</dbReference>
<sequence>MLAETSNLARQVVSGKQGWALSSRLYPLFCLDTADSLLPCEVEGKAIDAGVFTRLGLTDAGLASLVRADTLLLTDDLDLYVVAVAMGGDAVNFTHMREAAGTV</sequence>
<evidence type="ECO:0000313" key="2">
    <source>
        <dbReference type="Proteomes" id="UP000642144"/>
    </source>
</evidence>
<proteinExistence type="predicted"/>